<reference evidence="5 6" key="1">
    <citation type="submission" date="2019-08" db="EMBL/GenBank/DDBJ databases">
        <title>Genome of Psychroserpens burtonensis ACAM 167.</title>
        <authorList>
            <person name="Bowman J.P."/>
        </authorList>
    </citation>
    <scope>NUCLEOTIDE SEQUENCE [LARGE SCALE GENOMIC DNA]</scope>
    <source>
        <strain evidence="5 6">ACAM 167</strain>
    </source>
</reference>
<dbReference type="Proteomes" id="UP000321938">
    <property type="component" value="Unassembled WGS sequence"/>
</dbReference>
<dbReference type="RefSeq" id="WP_028873417.1">
    <property type="nucleotide sequence ID" value="NZ_VOSB01000002.1"/>
</dbReference>
<dbReference type="InterPro" id="IPR000014">
    <property type="entry name" value="PAS"/>
</dbReference>
<evidence type="ECO:0000256" key="1">
    <source>
        <dbReference type="ARBA" id="ARBA00022630"/>
    </source>
</evidence>
<keyword evidence="3" id="KW-0157">Chromophore</keyword>
<keyword evidence="1" id="KW-0285">Flavoprotein</keyword>
<gene>
    <name evidence="5" type="ORF">ES692_01645</name>
</gene>
<proteinExistence type="predicted"/>
<feature type="domain" description="PAS" evidence="4">
    <location>
        <begin position="91"/>
        <end position="122"/>
    </location>
</feature>
<evidence type="ECO:0000259" key="4">
    <source>
        <dbReference type="PROSITE" id="PS50112"/>
    </source>
</evidence>
<dbReference type="CDD" id="cd00130">
    <property type="entry name" value="PAS"/>
    <property type="match status" value="1"/>
</dbReference>
<protein>
    <submittedName>
        <fullName evidence="5">PAS domain-containing protein</fullName>
    </submittedName>
</protein>
<keyword evidence="6" id="KW-1185">Reference proteome</keyword>
<dbReference type="OrthoDB" id="5760647at2"/>
<dbReference type="EMBL" id="VOSB01000002">
    <property type="protein sequence ID" value="TXE19988.1"/>
    <property type="molecule type" value="Genomic_DNA"/>
</dbReference>
<dbReference type="PROSITE" id="PS50112">
    <property type="entry name" value="PAS"/>
    <property type="match status" value="1"/>
</dbReference>
<comment type="caution">
    <text evidence="5">The sequence shown here is derived from an EMBL/GenBank/DDBJ whole genome shotgun (WGS) entry which is preliminary data.</text>
</comment>
<evidence type="ECO:0000256" key="2">
    <source>
        <dbReference type="ARBA" id="ARBA00022643"/>
    </source>
</evidence>
<accession>A0A5C7BKE9</accession>
<dbReference type="Gene3D" id="3.30.450.20">
    <property type="entry name" value="PAS domain"/>
    <property type="match status" value="1"/>
</dbReference>
<dbReference type="NCBIfam" id="TIGR00229">
    <property type="entry name" value="sensory_box"/>
    <property type="match status" value="1"/>
</dbReference>
<organism evidence="5 6">
    <name type="scientific">Psychroserpens burtonensis</name>
    <dbReference type="NCBI Taxonomy" id="49278"/>
    <lineage>
        <taxon>Bacteria</taxon>
        <taxon>Pseudomonadati</taxon>
        <taxon>Bacteroidota</taxon>
        <taxon>Flavobacteriia</taxon>
        <taxon>Flavobacteriales</taxon>
        <taxon>Flavobacteriaceae</taxon>
        <taxon>Psychroserpens</taxon>
    </lineage>
</organism>
<evidence type="ECO:0000313" key="5">
    <source>
        <dbReference type="EMBL" id="TXE19988.1"/>
    </source>
</evidence>
<name>A0A5C7BKE9_9FLAO</name>
<dbReference type="AlphaFoldDB" id="A0A5C7BKE9"/>
<dbReference type="STRING" id="1123037.GCA_000425305_00510"/>
<evidence type="ECO:0000313" key="6">
    <source>
        <dbReference type="Proteomes" id="UP000321938"/>
    </source>
</evidence>
<dbReference type="PANTHER" id="PTHR47429">
    <property type="entry name" value="PROTEIN TWIN LOV 1"/>
    <property type="match status" value="1"/>
</dbReference>
<sequence>MKYNLKNMMALDLYLTSLNQDDYNAIADQVEGKINYVMPLMSWDFHSNNFIKQLQFAQREQDILKVVHLGEKYRWHNDIQSIFKQNEFEALLLTDHEQRIVWVNGGFTEMTGYFKKEVLHRTPRILQGAETSLTSKKRIREKLSEDKSFSEIITNYKKDGSPYKCEVKIFPLKTDETTHYLALERQVS</sequence>
<dbReference type="PANTHER" id="PTHR47429:SF2">
    <property type="entry name" value="PROTEIN TWIN LOV 1"/>
    <property type="match status" value="1"/>
</dbReference>
<dbReference type="Pfam" id="PF13426">
    <property type="entry name" value="PAS_9"/>
    <property type="match status" value="1"/>
</dbReference>
<dbReference type="InterPro" id="IPR035965">
    <property type="entry name" value="PAS-like_dom_sf"/>
</dbReference>
<keyword evidence="2" id="KW-0288">FMN</keyword>
<evidence type="ECO:0000256" key="3">
    <source>
        <dbReference type="ARBA" id="ARBA00022991"/>
    </source>
</evidence>
<dbReference type="SUPFAM" id="SSF55785">
    <property type="entry name" value="PYP-like sensor domain (PAS domain)"/>
    <property type="match status" value="1"/>
</dbReference>